<dbReference type="EMBL" id="AGNL01004272">
    <property type="protein sequence ID" value="EJK73704.1"/>
    <property type="molecule type" value="Genomic_DNA"/>
</dbReference>
<dbReference type="AlphaFoldDB" id="K0T9H9"/>
<keyword evidence="3" id="KW-1185">Reference proteome</keyword>
<dbReference type="Proteomes" id="UP000266841">
    <property type="component" value="Unassembled WGS sequence"/>
</dbReference>
<evidence type="ECO:0000256" key="1">
    <source>
        <dbReference type="SAM" id="MobiDB-lite"/>
    </source>
</evidence>
<feature type="region of interest" description="Disordered" evidence="1">
    <location>
        <begin position="225"/>
        <end position="250"/>
    </location>
</feature>
<proteinExistence type="predicted"/>
<sequence length="405" mass="45402">MTAKQGSSRRIEVPFDVATAPSCSSPFGWENSWRGRVLPRCPRCDMQTNFANSPNHEFLEWKAQYAAAAKNVHALEVEFTVYGETLERMEVFKYLGRLMAMDEKDMHAVQHNLKKARGVWRRFSILLRSEKLPARVCGMFYKAVIQSVLLYMTARPGWQGLTDPGESKGTRSIGGVNKQGVGQSELSKMGSLAQSFILLDSKCLGVPVTLPEIYAYAAPVEEEPMPKQTSCRVHNAERPGPQPRPHDHPRQLLPFPPGLTPSVIPPSSKATPSMPRLSDVHYLCVALRSDDPRASKGAVEREERHNILVSLFFAGSVPYKYKSSEGGRSVGGTFHKTSSCISIIHHLHRKTSANRPAPLYLHHLLTPPRRYAKKSRTLFDALKAFSIRNHRTGVNHRNGRTTRRT</sequence>
<gene>
    <name evidence="2" type="ORF">THAOC_04657</name>
</gene>
<evidence type="ECO:0000313" key="3">
    <source>
        <dbReference type="Proteomes" id="UP000266841"/>
    </source>
</evidence>
<organism evidence="2 3">
    <name type="scientific">Thalassiosira oceanica</name>
    <name type="common">Marine diatom</name>
    <dbReference type="NCBI Taxonomy" id="159749"/>
    <lineage>
        <taxon>Eukaryota</taxon>
        <taxon>Sar</taxon>
        <taxon>Stramenopiles</taxon>
        <taxon>Ochrophyta</taxon>
        <taxon>Bacillariophyta</taxon>
        <taxon>Coscinodiscophyceae</taxon>
        <taxon>Thalassiosirophycidae</taxon>
        <taxon>Thalassiosirales</taxon>
        <taxon>Thalassiosiraceae</taxon>
        <taxon>Thalassiosira</taxon>
    </lineage>
</organism>
<name>K0T9H9_THAOC</name>
<reference evidence="2 3" key="1">
    <citation type="journal article" date="2012" name="Genome Biol.">
        <title>Genome and low-iron response of an oceanic diatom adapted to chronic iron limitation.</title>
        <authorList>
            <person name="Lommer M."/>
            <person name="Specht M."/>
            <person name="Roy A.S."/>
            <person name="Kraemer L."/>
            <person name="Andreson R."/>
            <person name="Gutowska M.A."/>
            <person name="Wolf J."/>
            <person name="Bergner S.V."/>
            <person name="Schilhabel M.B."/>
            <person name="Klostermeier U.C."/>
            <person name="Beiko R.G."/>
            <person name="Rosenstiel P."/>
            <person name="Hippler M."/>
            <person name="Laroche J."/>
        </authorList>
    </citation>
    <scope>NUCLEOTIDE SEQUENCE [LARGE SCALE GENOMIC DNA]</scope>
    <source>
        <strain evidence="2 3">CCMP1005</strain>
    </source>
</reference>
<accession>K0T9H9</accession>
<comment type="caution">
    <text evidence="2">The sequence shown here is derived from an EMBL/GenBank/DDBJ whole genome shotgun (WGS) entry which is preliminary data.</text>
</comment>
<dbReference type="OrthoDB" id="768353at2759"/>
<protein>
    <submittedName>
        <fullName evidence="2">Uncharacterized protein</fullName>
    </submittedName>
</protein>
<evidence type="ECO:0000313" key="2">
    <source>
        <dbReference type="EMBL" id="EJK73704.1"/>
    </source>
</evidence>